<accession>A0A7S3G019</accession>
<reference evidence="2" key="1">
    <citation type="submission" date="2021-01" db="EMBL/GenBank/DDBJ databases">
        <authorList>
            <person name="Corre E."/>
            <person name="Pelletier E."/>
            <person name="Niang G."/>
            <person name="Scheremetjew M."/>
            <person name="Finn R."/>
            <person name="Kale V."/>
            <person name="Holt S."/>
            <person name="Cochrane G."/>
            <person name="Meng A."/>
            <person name="Brown T."/>
            <person name="Cohen L."/>
        </authorList>
    </citation>
    <scope>NUCLEOTIDE SEQUENCE</scope>
    <source>
        <strain evidence="2">Ras09</strain>
    </source>
</reference>
<organism evidence="2">
    <name type="scientific">Strombidium rassoulzadegani</name>
    <dbReference type="NCBI Taxonomy" id="1082188"/>
    <lineage>
        <taxon>Eukaryota</taxon>
        <taxon>Sar</taxon>
        <taxon>Alveolata</taxon>
        <taxon>Ciliophora</taxon>
        <taxon>Intramacronucleata</taxon>
        <taxon>Spirotrichea</taxon>
        <taxon>Oligotrichia</taxon>
        <taxon>Strombidiidae</taxon>
        <taxon>Strombidium</taxon>
    </lineage>
</organism>
<feature type="signal peptide" evidence="1">
    <location>
        <begin position="1"/>
        <end position="22"/>
    </location>
</feature>
<evidence type="ECO:0000256" key="1">
    <source>
        <dbReference type="SAM" id="SignalP"/>
    </source>
</evidence>
<feature type="chain" id="PRO_5031538773" evidence="1">
    <location>
        <begin position="23"/>
        <end position="167"/>
    </location>
</feature>
<evidence type="ECO:0000313" key="2">
    <source>
        <dbReference type="EMBL" id="CAE0236156.1"/>
    </source>
</evidence>
<dbReference type="EMBL" id="HBIA01015949">
    <property type="protein sequence ID" value="CAE0236156.1"/>
    <property type="molecule type" value="Transcribed_RNA"/>
</dbReference>
<dbReference type="AlphaFoldDB" id="A0A7S3G019"/>
<sequence>MNKSHFLSLVLVVLLTIDSSLAGSIFKMKVKNTLSTDFLTGFESGIFMRNNTNQFDEYGCPDESVDSEEYLAFKKAIEPIKAMTGFLTGGKPDPMIDEIISTVDTFVASFDKFIGVFDENYTGGDFCAGLTFGMQGSQMLETIAVTLYDKHLKSKAQEARNHAKSGL</sequence>
<name>A0A7S3G019_9SPIT</name>
<proteinExistence type="predicted"/>
<gene>
    <name evidence="2" type="ORF">SRAS04492_LOCUS7963</name>
</gene>
<protein>
    <submittedName>
        <fullName evidence="2">Uncharacterized protein</fullName>
    </submittedName>
</protein>
<keyword evidence="1" id="KW-0732">Signal</keyword>